<dbReference type="Proteomes" id="UP001057452">
    <property type="component" value="Chromosome 13"/>
</dbReference>
<reference evidence="1" key="1">
    <citation type="submission" date="2022-05" db="EMBL/GenBank/DDBJ databases">
        <title>Chromosome-level genome of Chaenocephalus aceratus.</title>
        <authorList>
            <person name="Park H."/>
        </authorList>
    </citation>
    <scope>NUCLEOTIDE SEQUENCE</scope>
    <source>
        <strain evidence="1">KU_202001</strain>
    </source>
</reference>
<keyword evidence="2" id="KW-1185">Reference proteome</keyword>
<protein>
    <submittedName>
        <fullName evidence="1">Uncharacterized protein</fullName>
    </submittedName>
</protein>
<dbReference type="EMBL" id="CM043797">
    <property type="protein sequence ID" value="KAI4815343.1"/>
    <property type="molecule type" value="Genomic_DNA"/>
</dbReference>
<comment type="caution">
    <text evidence="1">The sequence shown here is derived from an EMBL/GenBank/DDBJ whole genome shotgun (WGS) entry which is preliminary data.</text>
</comment>
<sequence length="282" mass="32141">EKRSTMAEIVEQLQEREAAQARGEVARLPNGVPEKITKQSLERPRARDRPKPRRRPRPKEAGETTRRSRSAPAQSSPSVPLQPTHTAHHEGFLFRKLDIETLKKSTNSRSWVNLYCVLKEGEMGFYKDAKNMATSYNNEPLLNLSHCHCDVTNGYKKKKNVFTLKTKDGSEFLFHAKDEDDLKVWVGNITASITEHEEIAKWGQPQPTTSSTDEGTRRDGSKADNRSERGGERSDRGDRIEPADIEKDKERDKEKERGERSERSERGGKSEAKRSEKSGKKK</sequence>
<evidence type="ECO:0000313" key="1">
    <source>
        <dbReference type="EMBL" id="KAI4815343.1"/>
    </source>
</evidence>
<name>A0ACB9WQ66_CHAAC</name>
<organism evidence="1 2">
    <name type="scientific">Chaenocephalus aceratus</name>
    <name type="common">Blackfin icefish</name>
    <name type="synonym">Chaenichthys aceratus</name>
    <dbReference type="NCBI Taxonomy" id="36190"/>
    <lineage>
        <taxon>Eukaryota</taxon>
        <taxon>Metazoa</taxon>
        <taxon>Chordata</taxon>
        <taxon>Craniata</taxon>
        <taxon>Vertebrata</taxon>
        <taxon>Euteleostomi</taxon>
        <taxon>Actinopterygii</taxon>
        <taxon>Neopterygii</taxon>
        <taxon>Teleostei</taxon>
        <taxon>Neoteleostei</taxon>
        <taxon>Acanthomorphata</taxon>
        <taxon>Eupercaria</taxon>
        <taxon>Perciformes</taxon>
        <taxon>Notothenioidei</taxon>
        <taxon>Channichthyidae</taxon>
        <taxon>Chaenocephalus</taxon>
    </lineage>
</organism>
<evidence type="ECO:0000313" key="2">
    <source>
        <dbReference type="Proteomes" id="UP001057452"/>
    </source>
</evidence>
<proteinExistence type="predicted"/>
<feature type="non-terminal residue" evidence="1">
    <location>
        <position position="1"/>
    </location>
</feature>
<gene>
    <name evidence="1" type="ORF">KUCAC02_005492</name>
</gene>
<accession>A0ACB9WQ66</accession>